<reference evidence="5 6" key="1">
    <citation type="submission" date="2016-12" db="EMBL/GenBank/DDBJ databases">
        <title>Amycolatopsis keratiniphila subsp. keratiniphila genome sequencing and assembly.</title>
        <authorList>
            <person name="Mayilraj S."/>
            <person name="Kaur N."/>
        </authorList>
    </citation>
    <scope>NUCLEOTIDE SEQUENCE [LARGE SCALE GENOMIC DNA]</scope>
    <source>
        <strain evidence="5 6">DSM 44409</strain>
    </source>
</reference>
<evidence type="ECO:0000256" key="1">
    <source>
        <dbReference type="ARBA" id="ARBA00006754"/>
    </source>
</evidence>
<evidence type="ECO:0008006" key="7">
    <source>
        <dbReference type="Google" id="ProtNLM"/>
    </source>
</evidence>
<evidence type="ECO:0000259" key="2">
    <source>
        <dbReference type="Pfam" id="PF13556"/>
    </source>
</evidence>
<dbReference type="InterPro" id="IPR041522">
    <property type="entry name" value="CdaR_GGDEF"/>
</dbReference>
<comment type="similarity">
    <text evidence="1">Belongs to the CdaR family.</text>
</comment>
<gene>
    <name evidence="5" type="ORF">AVR91_0206315</name>
</gene>
<proteinExistence type="inferred from homology"/>
<accession>A0A1W2M1I0</accession>
<protein>
    <recommendedName>
        <fullName evidence="7">PucR family transcriptional regulator</fullName>
    </recommendedName>
</protein>
<evidence type="ECO:0000259" key="4">
    <source>
        <dbReference type="Pfam" id="PF17853"/>
    </source>
</evidence>
<organism evidence="5 6">
    <name type="scientific">Amycolatopsis keratiniphila subsp. keratiniphila</name>
    <dbReference type="NCBI Taxonomy" id="227715"/>
    <lineage>
        <taxon>Bacteria</taxon>
        <taxon>Bacillati</taxon>
        <taxon>Actinomycetota</taxon>
        <taxon>Actinomycetes</taxon>
        <taxon>Pseudonocardiales</taxon>
        <taxon>Pseudonocardiaceae</taxon>
        <taxon>Amycolatopsis</taxon>
        <taxon>Amycolatopsis japonica group</taxon>
    </lineage>
</organism>
<sequence>MVDEELRKQVETVAAALNDNTATLTAGLRDLLSTRIEELAGDAAILDLLGSSIEGNLENILHALRHSISVENLEPPSAAFEYARRLAQRGVPVSALVRAYRLAQQNLLESAFRECRDRHPDPLMQAASYQRFVTVTFDYIDWISQRIVTVYESERERWLTERNTARVGRVEDLISGLTSDIDAVEAVIGYRLRVPHLGVVLWVHETGAQQDQLSRFTRTVTTMAEKLGSGRSPLVIPRDRASAWAWIPVADGFTPDIATVRPLLDDAAGPPLPQVALGAVHSGLDGFRRTHLEAIQAQRVAMVRDDPTHPVTGFHEPGLNVAALFALDLDVTRRWVHEMLGDLARCDEQYERLRETLLIFFRHDSSYTATAEAMLMHKNSVKYRIAGAEKVLGRAIRDDRQAIELAVTACHWLGRTLLLKN</sequence>
<dbReference type="PANTHER" id="PTHR33744">
    <property type="entry name" value="CARBOHYDRATE DIACID REGULATOR"/>
    <property type="match status" value="1"/>
</dbReference>
<evidence type="ECO:0000259" key="3">
    <source>
        <dbReference type="Pfam" id="PF14361"/>
    </source>
</evidence>
<dbReference type="Pfam" id="PF13556">
    <property type="entry name" value="HTH_30"/>
    <property type="match status" value="1"/>
</dbReference>
<comment type="caution">
    <text evidence="5">The sequence shown here is derived from an EMBL/GenBank/DDBJ whole genome shotgun (WGS) entry which is preliminary data.</text>
</comment>
<name>A0A1W2M1I0_9PSEU</name>
<dbReference type="Gene3D" id="1.10.10.2840">
    <property type="entry name" value="PucR C-terminal helix-turn-helix domain"/>
    <property type="match status" value="1"/>
</dbReference>
<dbReference type="Pfam" id="PF14361">
    <property type="entry name" value="RsbRD_N"/>
    <property type="match status" value="1"/>
</dbReference>
<dbReference type="InterPro" id="IPR025736">
    <property type="entry name" value="PucR_C-HTH_dom"/>
</dbReference>
<dbReference type="AlphaFoldDB" id="A0A1W2M1I0"/>
<feature type="domain" description="CdaR GGDEF-like" evidence="4">
    <location>
        <begin position="180"/>
        <end position="300"/>
    </location>
</feature>
<dbReference type="PANTHER" id="PTHR33744:SF1">
    <property type="entry name" value="DNA-BINDING TRANSCRIPTIONAL ACTIVATOR ADER"/>
    <property type="match status" value="1"/>
</dbReference>
<dbReference type="EMBL" id="LQMT02000007">
    <property type="protein sequence ID" value="ONF73715.1"/>
    <property type="molecule type" value="Genomic_DNA"/>
</dbReference>
<dbReference type="Pfam" id="PF17853">
    <property type="entry name" value="GGDEF_2"/>
    <property type="match status" value="1"/>
</dbReference>
<dbReference type="Proteomes" id="UP000076660">
    <property type="component" value="Unassembled WGS sequence"/>
</dbReference>
<dbReference type="InterPro" id="IPR051448">
    <property type="entry name" value="CdaR-like_regulators"/>
</dbReference>
<evidence type="ECO:0000313" key="6">
    <source>
        <dbReference type="Proteomes" id="UP000076660"/>
    </source>
</evidence>
<evidence type="ECO:0000313" key="5">
    <source>
        <dbReference type="EMBL" id="ONF73715.1"/>
    </source>
</evidence>
<dbReference type="InterPro" id="IPR025751">
    <property type="entry name" value="RsbRD_N_dom"/>
</dbReference>
<feature type="domain" description="PucR C-terminal helix-turn-helix" evidence="2">
    <location>
        <begin position="353"/>
        <end position="407"/>
    </location>
</feature>
<dbReference type="InterPro" id="IPR042070">
    <property type="entry name" value="PucR_C-HTH_sf"/>
</dbReference>
<feature type="domain" description="RsbT co-antagonist protein RsbRD N-terminal" evidence="3">
    <location>
        <begin position="23"/>
        <end position="166"/>
    </location>
</feature>